<sequence length="71" mass="8458">MASRSKFKDPGFILMIVMIAYAAFVFIWWPTDIYMLDISLVAWLMFFGLFFWFLLAIIYSLWIETIESSND</sequence>
<dbReference type="Proteomes" id="UP000050331">
    <property type="component" value="Chromosome"/>
</dbReference>
<dbReference type="OrthoDB" id="2970391at2"/>
<evidence type="ECO:0000256" key="1">
    <source>
        <dbReference type="SAM" id="Phobius"/>
    </source>
</evidence>
<dbReference type="AlphaFoldDB" id="A0A0U4FN67"/>
<keyword evidence="1" id="KW-0472">Membrane</keyword>
<dbReference type="STRING" id="1472767.AOX59_00835"/>
<organism evidence="2 3">
    <name type="scientific">Lentibacillus amyloliquefaciens</name>
    <dbReference type="NCBI Taxonomy" id="1472767"/>
    <lineage>
        <taxon>Bacteria</taxon>
        <taxon>Bacillati</taxon>
        <taxon>Bacillota</taxon>
        <taxon>Bacilli</taxon>
        <taxon>Bacillales</taxon>
        <taxon>Bacillaceae</taxon>
        <taxon>Lentibacillus</taxon>
    </lineage>
</organism>
<proteinExistence type="predicted"/>
<feature type="transmembrane region" description="Helical" evidence="1">
    <location>
        <begin position="41"/>
        <end position="62"/>
    </location>
</feature>
<name>A0A0U4FN67_9BACI</name>
<evidence type="ECO:0000313" key="2">
    <source>
        <dbReference type="EMBL" id="ALX47269.1"/>
    </source>
</evidence>
<dbReference type="KEGG" id="lao:AOX59_00835"/>
<keyword evidence="3" id="KW-1185">Reference proteome</keyword>
<dbReference type="EMBL" id="CP013862">
    <property type="protein sequence ID" value="ALX47269.1"/>
    <property type="molecule type" value="Genomic_DNA"/>
</dbReference>
<accession>A0A0U4FN67</accession>
<evidence type="ECO:0000313" key="3">
    <source>
        <dbReference type="Proteomes" id="UP000050331"/>
    </source>
</evidence>
<keyword evidence="1" id="KW-1133">Transmembrane helix</keyword>
<feature type="transmembrane region" description="Helical" evidence="1">
    <location>
        <begin position="12"/>
        <end position="29"/>
    </location>
</feature>
<reference evidence="2 3" key="1">
    <citation type="submission" date="2016-01" db="EMBL/GenBank/DDBJ databases">
        <title>Complete genome sequence of strain Lentibacillus amyloliquefaciens LAM0015T isolated from saline sediment.</title>
        <authorList>
            <person name="Wang J.-L."/>
            <person name="He M.-X."/>
        </authorList>
    </citation>
    <scope>NUCLEOTIDE SEQUENCE [LARGE SCALE GENOMIC DNA]</scope>
    <source>
        <strain evidence="2 3">LAM0015</strain>
    </source>
</reference>
<keyword evidence="1" id="KW-0812">Transmembrane</keyword>
<gene>
    <name evidence="2" type="ORF">AOX59_00835</name>
</gene>
<protein>
    <submittedName>
        <fullName evidence="2">Uncharacterized protein</fullName>
    </submittedName>
</protein>